<dbReference type="Proteomes" id="UP000095765">
    <property type="component" value="Unassembled WGS sequence"/>
</dbReference>
<dbReference type="Pfam" id="PF13408">
    <property type="entry name" value="Zn_ribbon_recom"/>
    <property type="match status" value="1"/>
</dbReference>
<dbReference type="PROSITE" id="PS51736">
    <property type="entry name" value="RECOMBINASES_3"/>
    <property type="match status" value="1"/>
</dbReference>
<dbReference type="Gene3D" id="3.90.1750.20">
    <property type="entry name" value="Putative Large Serine Recombinase, Chain B, Domain 2"/>
    <property type="match status" value="1"/>
</dbReference>
<dbReference type="SMART" id="SM00857">
    <property type="entry name" value="Resolvase"/>
    <property type="match status" value="1"/>
</dbReference>
<dbReference type="PROSITE" id="PS51737">
    <property type="entry name" value="RECOMBINASE_DNA_BIND"/>
    <property type="match status" value="1"/>
</dbReference>
<dbReference type="InterPro" id="IPR025827">
    <property type="entry name" value="Zn_ribbon_recom_dom"/>
</dbReference>
<dbReference type="AlphaFoldDB" id="A0A174LJ75"/>
<dbReference type="PANTHER" id="PTHR30461:SF23">
    <property type="entry name" value="DNA RECOMBINASE-RELATED"/>
    <property type="match status" value="1"/>
</dbReference>
<dbReference type="PANTHER" id="PTHR30461">
    <property type="entry name" value="DNA-INVERTASE FROM LAMBDOID PROPHAGE"/>
    <property type="match status" value="1"/>
</dbReference>
<evidence type="ECO:0000259" key="1">
    <source>
        <dbReference type="PROSITE" id="PS51736"/>
    </source>
</evidence>
<dbReference type="OrthoDB" id="1839742at2"/>
<dbReference type="SUPFAM" id="SSF53041">
    <property type="entry name" value="Resolvase-like"/>
    <property type="match status" value="1"/>
</dbReference>
<dbReference type="EMBL" id="CZBE01000001">
    <property type="protein sequence ID" value="CUP22128.1"/>
    <property type="molecule type" value="Genomic_DNA"/>
</dbReference>
<evidence type="ECO:0000313" key="3">
    <source>
        <dbReference type="EMBL" id="CUP22128.1"/>
    </source>
</evidence>
<evidence type="ECO:0000313" key="4">
    <source>
        <dbReference type="Proteomes" id="UP000095765"/>
    </source>
</evidence>
<dbReference type="InterPro" id="IPR006119">
    <property type="entry name" value="Resolv_N"/>
</dbReference>
<proteinExistence type="predicted"/>
<dbReference type="Pfam" id="PF00239">
    <property type="entry name" value="Resolvase"/>
    <property type="match status" value="1"/>
</dbReference>
<sequence>MSRHKTEGSSALQERKVIVIEAAKRPEAQKLRVAAYCRVSSDSSDQLNSFMAQTRYYTDLISSNGSWTMADIYADEGISGTSIEKRPEFQRLLADCRRGRVDRILVKSISRFARNTKECLKTIRSLKAIGVGVCFEEQNIDTSQMSGELLAAMFAAIAQKESESISENQRWSYQYRMENEKFITCKAPFGYRLHENTLEVYEPEAKIVREIFSRYLQGDNKDEIAQWLSTLGVKTRDGKDRWQHTTISYMLRNERYIGNSLLQKRYTTDSFPHQKKRNLGQRDQYYRTASHPAIIDREIFNAAKKLLELRAEKVTAGKAANDPMAQKIYCGACGTMFRKKTCGGITYWGCRNHDRGKDNCPITQIPQREIHAAFLRLCHKLKLHGEPIIRELLSNLQTIREHRLLWSEDIIELNKRICNLTDQDHTLSRMNQCGLVDPDIFISQRNELDRQLTAAKQEKGRLLAAAGDDSIPKTKELMEALESMPEYLPQFDGEIFGDLVEKVAAESSTSLRFILKNGLELTEKIERTVR</sequence>
<dbReference type="RefSeq" id="WP_055243723.1">
    <property type="nucleotide sequence ID" value="NZ_CABIWA010000002.1"/>
</dbReference>
<reference evidence="3 4" key="1">
    <citation type="submission" date="2015-09" db="EMBL/GenBank/DDBJ databases">
        <authorList>
            <consortium name="Pathogen Informatics"/>
        </authorList>
    </citation>
    <scope>NUCLEOTIDE SEQUENCE [LARGE SCALE GENOMIC DNA]</scope>
    <source>
        <strain evidence="3 4">2789STDY5834939</strain>
    </source>
</reference>
<name>A0A174LJ75_9FIRM</name>
<protein>
    <submittedName>
        <fullName evidence="3">Transposase and inactivated derivatives</fullName>
    </submittedName>
</protein>
<dbReference type="GO" id="GO:0000150">
    <property type="term" value="F:DNA strand exchange activity"/>
    <property type="evidence" value="ECO:0007669"/>
    <property type="project" value="InterPro"/>
</dbReference>
<dbReference type="InterPro" id="IPR038109">
    <property type="entry name" value="DNA_bind_recomb_sf"/>
</dbReference>
<dbReference type="InterPro" id="IPR036162">
    <property type="entry name" value="Resolvase-like_N_sf"/>
</dbReference>
<feature type="domain" description="Recombinase" evidence="2">
    <location>
        <begin position="188"/>
        <end position="313"/>
    </location>
</feature>
<dbReference type="InterPro" id="IPR011109">
    <property type="entry name" value="DNA_bind_recombinase_dom"/>
</dbReference>
<dbReference type="Gene3D" id="3.40.50.1390">
    <property type="entry name" value="Resolvase, N-terminal catalytic domain"/>
    <property type="match status" value="1"/>
</dbReference>
<feature type="domain" description="Resolvase/invertase-type recombinase catalytic" evidence="1">
    <location>
        <begin position="32"/>
        <end position="180"/>
    </location>
</feature>
<dbReference type="InterPro" id="IPR050639">
    <property type="entry name" value="SSR_resolvase"/>
</dbReference>
<evidence type="ECO:0000259" key="2">
    <source>
        <dbReference type="PROSITE" id="PS51737"/>
    </source>
</evidence>
<dbReference type="GO" id="GO:0003677">
    <property type="term" value="F:DNA binding"/>
    <property type="evidence" value="ECO:0007669"/>
    <property type="project" value="InterPro"/>
</dbReference>
<dbReference type="Pfam" id="PF07508">
    <property type="entry name" value="Recombinase"/>
    <property type="match status" value="1"/>
</dbReference>
<dbReference type="CDD" id="cd00338">
    <property type="entry name" value="Ser_Recombinase"/>
    <property type="match status" value="1"/>
</dbReference>
<organism evidence="3 4">
    <name type="scientific">Anaerotruncus colihominis</name>
    <dbReference type="NCBI Taxonomy" id="169435"/>
    <lineage>
        <taxon>Bacteria</taxon>
        <taxon>Bacillati</taxon>
        <taxon>Bacillota</taxon>
        <taxon>Clostridia</taxon>
        <taxon>Eubacteriales</taxon>
        <taxon>Oscillospiraceae</taxon>
        <taxon>Anaerotruncus</taxon>
    </lineage>
</organism>
<accession>A0A174LJ75</accession>
<dbReference type="GeneID" id="72463256"/>
<gene>
    <name evidence="3" type="ORF">ERS852551_00134</name>
</gene>